<keyword evidence="5 6" id="KW-0472">Membrane</keyword>
<sequence length="236" mass="27524">MIRKWLPFLPILLILSFVLYFFLTGKYKALDFNLIKSQHVIWEQYVQDYPILSGFCFILIHTISVILIIPASTLLTLIAGFLFPLPLAIAYTCFSETLGAIIFFFIMRTAFFQFFSHRKKAYFIHLRESFYRYEISYLLFLRFSHILPFWLINLLSAVFRVNTYTFIWTTCVGVLPLIIVLAQAGGGLSTFFRNETDFSFAAIFNIQIKLSLLVLALLALLPILLKKYFPHKKVLK</sequence>
<evidence type="ECO:0000313" key="9">
    <source>
        <dbReference type="Proteomes" id="UP000826014"/>
    </source>
</evidence>
<dbReference type="PANTHER" id="PTHR12677">
    <property type="entry name" value="GOLGI APPARATUS MEMBRANE PROTEIN TVP38-RELATED"/>
    <property type="match status" value="1"/>
</dbReference>
<keyword evidence="3 6" id="KW-0812">Transmembrane</keyword>
<reference evidence="8 9" key="1">
    <citation type="journal article" date="2022" name="bioRxiv">
        <title>Ecology and evolution of chlamydial symbionts of arthropods.</title>
        <authorList>
            <person name="Halter T."/>
            <person name="Koestlbacher S."/>
            <person name="Collingro A."/>
            <person name="Sixt B.S."/>
            <person name="Toenshoff E.R."/>
            <person name="Hendrickx F."/>
            <person name="Kostanjsek R."/>
            <person name="Horn M."/>
        </authorList>
    </citation>
    <scope>NUCLEOTIDE SEQUENCE [LARGE SCALE GENOMIC DNA]</scope>
    <source>
        <strain evidence="8">W744xW776</strain>
    </source>
</reference>
<feature type="transmembrane region" description="Helical" evidence="6">
    <location>
        <begin position="200"/>
        <end position="225"/>
    </location>
</feature>
<dbReference type="Pfam" id="PF09335">
    <property type="entry name" value="VTT_dom"/>
    <property type="match status" value="1"/>
</dbReference>
<accession>A0ABX8V5U8</accession>
<dbReference type="InterPro" id="IPR032816">
    <property type="entry name" value="VTT_dom"/>
</dbReference>
<gene>
    <name evidence="8" type="ORF">RHABOEDO_000571</name>
</gene>
<evidence type="ECO:0000256" key="1">
    <source>
        <dbReference type="ARBA" id="ARBA00004651"/>
    </source>
</evidence>
<feature type="transmembrane region" description="Helical" evidence="6">
    <location>
        <begin position="5"/>
        <end position="23"/>
    </location>
</feature>
<proteinExistence type="inferred from homology"/>
<comment type="similarity">
    <text evidence="6">Belongs to the TVP38/TMEM64 family.</text>
</comment>
<feature type="transmembrane region" description="Helical" evidence="6">
    <location>
        <begin position="137"/>
        <end position="159"/>
    </location>
</feature>
<dbReference type="InterPro" id="IPR015414">
    <property type="entry name" value="TMEM64"/>
</dbReference>
<keyword evidence="2 6" id="KW-1003">Cell membrane</keyword>
<organism evidence="8 9">
    <name type="scientific">Candidatus Rhabdochlamydia oedothoracis</name>
    <dbReference type="NCBI Taxonomy" id="2720720"/>
    <lineage>
        <taxon>Bacteria</taxon>
        <taxon>Pseudomonadati</taxon>
        <taxon>Chlamydiota</taxon>
        <taxon>Chlamydiia</taxon>
        <taxon>Parachlamydiales</taxon>
        <taxon>Candidatus Rhabdochlamydiaceae</taxon>
        <taxon>Candidatus Rhabdochlamydia</taxon>
    </lineage>
</organism>
<evidence type="ECO:0000256" key="6">
    <source>
        <dbReference type="RuleBase" id="RU366058"/>
    </source>
</evidence>
<dbReference type="Proteomes" id="UP000826014">
    <property type="component" value="Chromosome"/>
</dbReference>
<evidence type="ECO:0000256" key="2">
    <source>
        <dbReference type="ARBA" id="ARBA00022475"/>
    </source>
</evidence>
<evidence type="ECO:0000313" key="8">
    <source>
        <dbReference type="EMBL" id="QYF48415.1"/>
    </source>
</evidence>
<keyword evidence="4 6" id="KW-1133">Transmembrane helix</keyword>
<feature type="domain" description="VTT" evidence="7">
    <location>
        <begin position="70"/>
        <end position="185"/>
    </location>
</feature>
<evidence type="ECO:0000259" key="7">
    <source>
        <dbReference type="Pfam" id="PF09335"/>
    </source>
</evidence>
<feature type="transmembrane region" description="Helical" evidence="6">
    <location>
        <begin position="49"/>
        <end position="69"/>
    </location>
</feature>
<evidence type="ECO:0000256" key="3">
    <source>
        <dbReference type="ARBA" id="ARBA00022692"/>
    </source>
</evidence>
<dbReference type="PANTHER" id="PTHR12677:SF59">
    <property type="entry name" value="GOLGI APPARATUS MEMBRANE PROTEIN TVP38-RELATED"/>
    <property type="match status" value="1"/>
</dbReference>
<dbReference type="EMBL" id="CP075587">
    <property type="protein sequence ID" value="QYF48415.1"/>
    <property type="molecule type" value="Genomic_DNA"/>
</dbReference>
<comment type="subcellular location">
    <subcellularLocation>
        <location evidence="1 6">Cell membrane</location>
        <topology evidence="1 6">Multi-pass membrane protein</topology>
    </subcellularLocation>
</comment>
<name>A0ABX8V5U8_9BACT</name>
<protein>
    <recommendedName>
        <fullName evidence="6">TVP38/TMEM64 family membrane protein</fullName>
    </recommendedName>
</protein>
<evidence type="ECO:0000256" key="4">
    <source>
        <dbReference type="ARBA" id="ARBA00022989"/>
    </source>
</evidence>
<feature type="transmembrane region" description="Helical" evidence="6">
    <location>
        <begin position="165"/>
        <end position="188"/>
    </location>
</feature>
<keyword evidence="9" id="KW-1185">Reference proteome</keyword>
<evidence type="ECO:0000256" key="5">
    <source>
        <dbReference type="ARBA" id="ARBA00023136"/>
    </source>
</evidence>